<dbReference type="Gene3D" id="3.90.550.10">
    <property type="entry name" value="Spore Coat Polysaccharide Biosynthesis Protein SpsA, Chain A"/>
    <property type="match status" value="1"/>
</dbReference>
<keyword evidence="3" id="KW-1185">Reference proteome</keyword>
<dbReference type="Pfam" id="PF00535">
    <property type="entry name" value="Glycos_transf_2"/>
    <property type="match status" value="1"/>
</dbReference>
<dbReference type="PANTHER" id="PTHR43179:SF7">
    <property type="entry name" value="RHAMNOSYLTRANSFERASE WBBL"/>
    <property type="match status" value="1"/>
</dbReference>
<proteinExistence type="predicted"/>
<gene>
    <name evidence="2" type="ORF">GT348_01040</name>
</gene>
<evidence type="ECO:0000313" key="3">
    <source>
        <dbReference type="Proteomes" id="UP000463975"/>
    </source>
</evidence>
<dbReference type="RefSeq" id="WP_160618151.1">
    <property type="nucleotide sequence ID" value="NZ_CP047652.1"/>
</dbReference>
<dbReference type="GO" id="GO:0043565">
    <property type="term" value="F:sequence-specific DNA binding"/>
    <property type="evidence" value="ECO:0007669"/>
    <property type="project" value="InterPro"/>
</dbReference>
<sequence>MTKRACLFTDLQKTRRPRWLEFEPDLYVLRYPDVTDLMREKGYDDSSLFYKEIGCYLGHSPNRYFDELWYREVHQDVKKDLIAGKWASGFEHYCSIGFLTHAPHWLFNEEDYLRKNFWLTVTQIRSEGYWNGYDHYLEVGEKAGLAASSFFDLHLTRNLKAQYPEWFGEEGLLASWLVLPPDIAESYPVSWYFDPNWYQQTYPHVKNSISQGRHLNALHHYLTNETPGKFDPSPFFSEEFYLAQSPDILPAIQSGAFRNGYEHFVRFGAFEGRVPSEGIDLKHYSLNPLVRAQCESGLFHSPFARFVAERIGKAGVTGALVPEMSEEQSRSLFRQEADSFIPLLAHKPLDFTLGSLAEISVIMVVHNQIALTLQTLASLRANYQGNLEVILVDSGSKDETCIIERLVHGVTLLRFETNIGYLEGCNAALQYVTAPVILFLNNDLRLFPGAVTHALTRLFKEPTTGAVTAKLVRSNMRLQEAGSIIWRDGATYGYRREDDPNIPEANYVREVDYGSAAFLMVHTGLALRLGGYDPKYKPAYFEDTDFCVRLTKAGAKIIYEPLSVVEHLEFGTSGHAGSHALIQKHLKLFSQTHQDFLRHQQPPHIRNAILGRETRRKNRKNVLFIEDRMPVKALGSGYVRSNEIICTFVKLGYHVTVFPVQIVTEQSYFLYKEFPDDVELALDQSKFTLASFLEERVGYYDILWVARTHNLNQLLPILSEASRFLVGCKAVLDTEVVAAPRTLLQKDILGDASSKSLDVLLKEELSGASYCQQIVAVTKQDAALIEQAGYSNVSILGHSLTPRPTMRRFHDRRDILFLGAFHDDQSPNFDSMVWFVNEVLPLIQNLPAKTMLRIAGYIAPSVNLNAIANHPLVDILGPVEDLEPIYDQHRIFIAPTRFAGGLPYKIHEAASYGLPIVATSLLREQVGWSEGKALLSASATDPRGFAAAIEKLYNNQDIWTKLRENALEAVKRDTDPGQFLKALASIMSLVNE</sequence>
<dbReference type="CDD" id="cd04186">
    <property type="entry name" value="GT_2_like_c"/>
    <property type="match status" value="1"/>
</dbReference>
<dbReference type="GO" id="GO:0003700">
    <property type="term" value="F:DNA-binding transcription factor activity"/>
    <property type="evidence" value="ECO:0007669"/>
    <property type="project" value="InterPro"/>
</dbReference>
<dbReference type="GO" id="GO:0016740">
    <property type="term" value="F:transferase activity"/>
    <property type="evidence" value="ECO:0007669"/>
    <property type="project" value="UniProtKB-KW"/>
</dbReference>
<dbReference type="PANTHER" id="PTHR43179">
    <property type="entry name" value="RHAMNOSYLTRANSFERASE WBBL"/>
    <property type="match status" value="1"/>
</dbReference>
<dbReference type="AlphaFoldDB" id="A0A6P1NC34"/>
<dbReference type="KEGG" id="bomb:GT348_01040"/>
<feature type="domain" description="HTH araC/xylS-type" evidence="1">
    <location>
        <begin position="1"/>
        <end position="67"/>
    </location>
</feature>
<protein>
    <submittedName>
        <fullName evidence="2">Glycosyltransferase</fullName>
    </submittedName>
</protein>
<evidence type="ECO:0000313" key="2">
    <source>
        <dbReference type="EMBL" id="QHI95073.1"/>
    </source>
</evidence>
<dbReference type="Proteomes" id="UP000463975">
    <property type="component" value="Chromosome"/>
</dbReference>
<dbReference type="EMBL" id="CP047652">
    <property type="protein sequence ID" value="QHI95073.1"/>
    <property type="molecule type" value="Genomic_DNA"/>
</dbReference>
<dbReference type="InterPro" id="IPR001173">
    <property type="entry name" value="Glyco_trans_2-like"/>
</dbReference>
<accession>A0A6P1NC34</accession>
<dbReference type="InterPro" id="IPR029044">
    <property type="entry name" value="Nucleotide-diphossugar_trans"/>
</dbReference>
<dbReference type="InterPro" id="IPR018060">
    <property type="entry name" value="HTH_AraC"/>
</dbReference>
<evidence type="ECO:0000259" key="1">
    <source>
        <dbReference type="PROSITE" id="PS01124"/>
    </source>
</evidence>
<name>A0A6P1NC34_9PROT</name>
<keyword evidence="2" id="KW-0808">Transferase</keyword>
<reference evidence="2 3" key="1">
    <citation type="submission" date="2020-01" db="EMBL/GenBank/DDBJ databases">
        <title>Genome sequencing of strain KACC 21507.</title>
        <authorList>
            <person name="Heo J."/>
            <person name="Kim S.-J."/>
            <person name="Kim J.-S."/>
            <person name="Hong S.-B."/>
            <person name="Kwon S.-W."/>
        </authorList>
    </citation>
    <scope>NUCLEOTIDE SEQUENCE [LARGE SCALE GENOMIC DNA]</scope>
    <source>
        <strain evidence="2 3">KACC 21507</strain>
    </source>
</reference>
<dbReference type="SUPFAM" id="SSF53448">
    <property type="entry name" value="Nucleotide-diphospho-sugar transferases"/>
    <property type="match status" value="1"/>
</dbReference>
<dbReference type="SUPFAM" id="SSF53756">
    <property type="entry name" value="UDP-Glycosyltransferase/glycogen phosphorylase"/>
    <property type="match status" value="1"/>
</dbReference>
<dbReference type="PROSITE" id="PS01124">
    <property type="entry name" value="HTH_ARAC_FAMILY_2"/>
    <property type="match status" value="1"/>
</dbReference>
<dbReference type="Pfam" id="PF13692">
    <property type="entry name" value="Glyco_trans_1_4"/>
    <property type="match status" value="1"/>
</dbReference>
<organism evidence="2 3">
    <name type="scientific">Aristophania vespae</name>
    <dbReference type="NCBI Taxonomy" id="2697033"/>
    <lineage>
        <taxon>Bacteria</taxon>
        <taxon>Pseudomonadati</taxon>
        <taxon>Pseudomonadota</taxon>
        <taxon>Alphaproteobacteria</taxon>
        <taxon>Acetobacterales</taxon>
        <taxon>Acetobacteraceae</taxon>
        <taxon>Aristophania</taxon>
    </lineage>
</organism>
<dbReference type="Gene3D" id="3.40.50.2000">
    <property type="entry name" value="Glycogen Phosphorylase B"/>
    <property type="match status" value="1"/>
</dbReference>